<gene>
    <name evidence="8" type="ORF">F2Q70_00033150</name>
</gene>
<feature type="region of interest" description="Disordered" evidence="7">
    <location>
        <begin position="60"/>
        <end position="89"/>
    </location>
</feature>
<evidence type="ECO:0000256" key="5">
    <source>
        <dbReference type="ARBA" id="ARBA00023136"/>
    </source>
</evidence>
<evidence type="ECO:0000256" key="7">
    <source>
        <dbReference type="SAM" id="MobiDB-lite"/>
    </source>
</evidence>
<protein>
    <submittedName>
        <fullName evidence="8">Uncharacterized protein</fullName>
    </submittedName>
</protein>
<keyword evidence="2" id="KW-0808">Transferase</keyword>
<keyword evidence="4" id="KW-1133">Transmembrane helix</keyword>
<keyword evidence="5" id="KW-0472">Membrane</keyword>
<dbReference type="GO" id="GO:0016020">
    <property type="term" value="C:membrane"/>
    <property type="evidence" value="ECO:0007669"/>
    <property type="project" value="UniProtKB-SubCell"/>
</dbReference>
<comment type="caution">
    <text evidence="8">The sequence shown here is derived from an EMBL/GenBank/DDBJ whole genome shotgun (WGS) entry which is preliminary data.</text>
</comment>
<evidence type="ECO:0000256" key="1">
    <source>
        <dbReference type="ARBA" id="ARBA00004167"/>
    </source>
</evidence>
<dbReference type="InterPro" id="IPR010635">
    <property type="entry name" value="Heparan_SO4-6-sulfoTrfase"/>
</dbReference>
<proteinExistence type="predicted"/>
<dbReference type="EMBL" id="QGKY02002305">
    <property type="protein sequence ID" value="KAF2532068.1"/>
    <property type="molecule type" value="Genomic_DNA"/>
</dbReference>
<dbReference type="GO" id="GO:0017095">
    <property type="term" value="F:heparan sulfate 6-sulfotransferase activity"/>
    <property type="evidence" value="ECO:0007669"/>
    <property type="project" value="TreeGrafter"/>
</dbReference>
<organism evidence="8">
    <name type="scientific">Brassica cretica</name>
    <name type="common">Mustard</name>
    <dbReference type="NCBI Taxonomy" id="69181"/>
    <lineage>
        <taxon>Eukaryota</taxon>
        <taxon>Viridiplantae</taxon>
        <taxon>Streptophyta</taxon>
        <taxon>Embryophyta</taxon>
        <taxon>Tracheophyta</taxon>
        <taxon>Spermatophyta</taxon>
        <taxon>Magnoliopsida</taxon>
        <taxon>eudicotyledons</taxon>
        <taxon>Gunneridae</taxon>
        <taxon>Pentapetalae</taxon>
        <taxon>rosids</taxon>
        <taxon>malvids</taxon>
        <taxon>Brassicales</taxon>
        <taxon>Brassicaceae</taxon>
        <taxon>Brassiceae</taxon>
        <taxon>Brassica</taxon>
    </lineage>
</organism>
<sequence length="311" mass="34942">MLVDGVKCNDEIFVFQSLTAKRLALENSTRYGSPLLQLRRSALLPLKRLSSSMALIVTAPPSRFRPSPDPPPRKSPPLEAPSPIDSPEPPDPPDISLLLALPRNLISSSAPSLQALARILDLKLPLPWMVSKISGGGVLLVSTGDSTFVYRRLLRELLVCVNLELRTIALADDVLMNLTSVGSTVVLFGVLVSFAELEFGHCERVVKRWADTSSSREEHPPNIDKRSLQDLLFLLHVPRTGGMTYFHRFLRKLYDNAEECPRSYDKLHFDPRKQKCKLLARHDDYSLMSKLLMQIHPSSQFLYSLFITLCL</sequence>
<evidence type="ECO:0000313" key="8">
    <source>
        <dbReference type="EMBL" id="KAF2532068.1"/>
    </source>
</evidence>
<reference evidence="8" key="1">
    <citation type="submission" date="2019-12" db="EMBL/GenBank/DDBJ databases">
        <title>Genome sequencing and annotation of Brassica cretica.</title>
        <authorList>
            <person name="Studholme D.J."/>
            <person name="Sarris P.F."/>
        </authorList>
    </citation>
    <scope>NUCLEOTIDE SEQUENCE</scope>
    <source>
        <strain evidence="8">PFS-102/07</strain>
        <tissue evidence="8">Leaf</tissue>
    </source>
</reference>
<evidence type="ECO:0000256" key="2">
    <source>
        <dbReference type="ARBA" id="ARBA00022679"/>
    </source>
</evidence>
<dbReference type="PANTHER" id="PTHR12812">
    <property type="entry name" value="HEPARAN SULFATE 6-O-SULFOTRANSFERASE 3"/>
    <property type="match status" value="1"/>
</dbReference>
<keyword evidence="6" id="KW-0325">Glycoprotein</keyword>
<keyword evidence="3" id="KW-0812">Transmembrane</keyword>
<evidence type="ECO:0000256" key="4">
    <source>
        <dbReference type="ARBA" id="ARBA00022989"/>
    </source>
</evidence>
<feature type="compositionally biased region" description="Pro residues" evidence="7">
    <location>
        <begin position="67"/>
        <end position="89"/>
    </location>
</feature>
<dbReference type="PANTHER" id="PTHR12812:SF0">
    <property type="entry name" value="HEPARAN-SULFATE 6-O-SULFOTRANSFERASE"/>
    <property type="match status" value="1"/>
</dbReference>
<comment type="subcellular location">
    <subcellularLocation>
        <location evidence="1">Membrane</location>
        <topology evidence="1">Single-pass membrane protein</topology>
    </subcellularLocation>
</comment>
<evidence type="ECO:0000256" key="3">
    <source>
        <dbReference type="ARBA" id="ARBA00022692"/>
    </source>
</evidence>
<accession>A0A8S9FIV7</accession>
<dbReference type="AlphaFoldDB" id="A0A8S9FIV7"/>
<evidence type="ECO:0000256" key="6">
    <source>
        <dbReference type="ARBA" id="ARBA00023180"/>
    </source>
</evidence>
<name>A0A8S9FIV7_BRACR</name>